<dbReference type="Pfam" id="PF09393">
    <property type="entry name" value="DUF2001"/>
    <property type="match status" value="1"/>
</dbReference>
<evidence type="ECO:0000313" key="1">
    <source>
        <dbReference type="EMBL" id="EYE88267.1"/>
    </source>
</evidence>
<dbReference type="OrthoDB" id="1697482at2"/>
<evidence type="ECO:0000313" key="2">
    <source>
        <dbReference type="Proteomes" id="UP000019681"/>
    </source>
</evidence>
<comment type="caution">
    <text evidence="1">The sequence shown here is derived from an EMBL/GenBank/DDBJ whole genome shotgun (WGS) entry which is preliminary data.</text>
</comment>
<reference evidence="1 2" key="1">
    <citation type="journal article" date="2014" name="Genome Announc.">
        <title>Draft Genome Sequence of Fervidicella metallireducens Strain AeBT, an Iron-Reducing Thermoanaerobe from the Great Artesian Basin.</title>
        <authorList>
            <person name="Patel B.K."/>
        </authorList>
    </citation>
    <scope>NUCLEOTIDE SEQUENCE [LARGE SCALE GENOMIC DNA]</scope>
    <source>
        <strain evidence="1 2">AeB</strain>
    </source>
</reference>
<organism evidence="1 2">
    <name type="scientific">Fervidicella metallireducens AeB</name>
    <dbReference type="NCBI Taxonomy" id="1403537"/>
    <lineage>
        <taxon>Bacteria</taxon>
        <taxon>Bacillati</taxon>
        <taxon>Bacillota</taxon>
        <taxon>Clostridia</taxon>
        <taxon>Eubacteriales</taxon>
        <taxon>Clostridiaceae</taxon>
        <taxon>Fervidicella</taxon>
    </lineage>
</organism>
<sequence>MAEFYGSDSISSKTGKAFITMNGQNHELFYAKKIEATLTKNKEEVRTLGSRMVGHKTTSIQGEGTLTIAEITSMFKETFLKYINEGIDVYFNLQVTNEDPSTTYGRETKVLTHCNFDEILIASLDSDDGILEQELPFTFEGVEILEKFK</sequence>
<dbReference type="InterPro" id="IPR038628">
    <property type="entry name" value="XkdM-like_sf"/>
</dbReference>
<keyword evidence="2" id="KW-1185">Reference proteome</keyword>
<protein>
    <submittedName>
        <fullName evidence="1">Phage portal protein</fullName>
    </submittedName>
</protein>
<proteinExistence type="predicted"/>
<dbReference type="STRING" id="1403537.Q428_08690"/>
<gene>
    <name evidence="1" type="ORF">Q428_08690</name>
</gene>
<dbReference type="RefSeq" id="WP_035379971.1">
    <property type="nucleotide sequence ID" value="NZ_AZQP01000024.1"/>
</dbReference>
<dbReference type="SUPFAM" id="SSF69279">
    <property type="entry name" value="Phage tail proteins"/>
    <property type="match status" value="1"/>
</dbReference>
<name>A0A017RUB0_9CLOT</name>
<dbReference type="EMBL" id="AZQP01000024">
    <property type="protein sequence ID" value="EYE88267.1"/>
    <property type="molecule type" value="Genomic_DNA"/>
</dbReference>
<dbReference type="Proteomes" id="UP000019681">
    <property type="component" value="Unassembled WGS sequence"/>
</dbReference>
<accession>A0A017RUB0</accession>
<dbReference type="InterPro" id="IPR018989">
    <property type="entry name" value="DUF2001"/>
</dbReference>
<dbReference type="Gene3D" id="2.30.110.40">
    <property type="entry name" value="Phage tail tube protein"/>
    <property type="match status" value="1"/>
</dbReference>
<dbReference type="AlphaFoldDB" id="A0A017RUB0"/>